<evidence type="ECO:0000256" key="3">
    <source>
        <dbReference type="ARBA" id="ARBA00022777"/>
    </source>
</evidence>
<dbReference type="KEGG" id="mmas:MYMAC_000469"/>
<dbReference type="Gene3D" id="1.10.510.10">
    <property type="entry name" value="Transferase(Phosphotransferase) domain 1"/>
    <property type="match status" value="1"/>
</dbReference>
<evidence type="ECO:0000256" key="2">
    <source>
        <dbReference type="ARBA" id="ARBA00022741"/>
    </source>
</evidence>
<keyword evidence="2" id="KW-0547">Nucleotide-binding</keyword>
<dbReference type="PROSITE" id="PS50011">
    <property type="entry name" value="PROTEIN_KINASE_DOM"/>
    <property type="match status" value="1"/>
</dbReference>
<reference evidence="7 8" key="1">
    <citation type="submission" date="2017-06" db="EMBL/GenBank/DDBJ databases">
        <title>Sequencing and comparative analysis of myxobacterial genomes.</title>
        <authorList>
            <person name="Rupp O."/>
            <person name="Goesmann A."/>
            <person name="Sogaard-Andersen L."/>
        </authorList>
    </citation>
    <scope>NUCLEOTIDE SEQUENCE [LARGE SCALE GENOMIC DNA]</scope>
    <source>
        <strain evidence="7 8">DSM 14697</strain>
    </source>
</reference>
<gene>
    <name evidence="7" type="ORF">MYMAC_000469</name>
</gene>
<evidence type="ECO:0000256" key="5">
    <source>
        <dbReference type="SAM" id="MobiDB-lite"/>
    </source>
</evidence>
<evidence type="ECO:0000256" key="1">
    <source>
        <dbReference type="ARBA" id="ARBA00022679"/>
    </source>
</evidence>
<protein>
    <recommendedName>
        <fullName evidence="6">Protein kinase domain-containing protein</fullName>
    </recommendedName>
</protein>
<organism evidence="7 8">
    <name type="scientific">Corallococcus macrosporus DSM 14697</name>
    <dbReference type="NCBI Taxonomy" id="1189310"/>
    <lineage>
        <taxon>Bacteria</taxon>
        <taxon>Pseudomonadati</taxon>
        <taxon>Myxococcota</taxon>
        <taxon>Myxococcia</taxon>
        <taxon>Myxococcales</taxon>
        <taxon>Cystobacterineae</taxon>
        <taxon>Myxococcaceae</taxon>
        <taxon>Corallococcus</taxon>
    </lineage>
</organism>
<dbReference type="CDD" id="cd14014">
    <property type="entry name" value="STKc_PknB_like"/>
    <property type="match status" value="1"/>
</dbReference>
<evidence type="ECO:0000256" key="4">
    <source>
        <dbReference type="ARBA" id="ARBA00022840"/>
    </source>
</evidence>
<accession>A0A250JP35</accession>
<dbReference type="InterPro" id="IPR008266">
    <property type="entry name" value="Tyr_kinase_AS"/>
</dbReference>
<dbReference type="InterPro" id="IPR000719">
    <property type="entry name" value="Prot_kinase_dom"/>
</dbReference>
<sequence>MGEVWEASATGEGGFARRVAIKRLTAEHEQSPSQARMFLDEARIASRLHHANILSILDYGVVEGVPYQVLEYVDGVDAERLRQRGLEVGEDFPVELALHVCAEVAHALQYAHEAKDGAGQSLEIVHRDVSPSNILVSWTGDVKLADFGIALARDRQERTLAGLTKGKPAYMPPEQVTRGELDGRSDLFALGCVLHALLTGHSPLAGEDRMADLLAGKELALSDALPADVRDLVARAVRRARHQRFQSAAAFAEAASGALAARSGRAGRALLCDWMARVRAKEEAARARPVSGWAGSFLEVEQLLGGVVPAAEEATAGGATPPPRSEPRAPRWRKWPWLTVLALGGLAVVRPWRLGQGDAPPPVARSVSAPEPAPRAPEEVALAERSLSAPAEVAEEVAPAERSLSAPAEVAEEVASAERSRSAPTLAPVTRAAPRAQEPTAKRAEVRAPPRPAQVGSGALTVGGEGALRAVVIIDGERRGHAPMLIELPVGEHVLELKTPDGHWIGPKRIQLTEFHTPAAPLRWVVPVAQGASGK</sequence>
<keyword evidence="1" id="KW-0808">Transferase</keyword>
<dbReference type="Gene3D" id="3.30.200.20">
    <property type="entry name" value="Phosphorylase Kinase, domain 1"/>
    <property type="match status" value="1"/>
</dbReference>
<dbReference type="EMBL" id="CP022203">
    <property type="protein sequence ID" value="ATB44886.1"/>
    <property type="molecule type" value="Genomic_DNA"/>
</dbReference>
<dbReference type="GO" id="GO:0005524">
    <property type="term" value="F:ATP binding"/>
    <property type="evidence" value="ECO:0007669"/>
    <property type="project" value="UniProtKB-KW"/>
</dbReference>
<dbReference type="Proteomes" id="UP000217343">
    <property type="component" value="Chromosome"/>
</dbReference>
<name>A0A250JP35_9BACT</name>
<dbReference type="AlphaFoldDB" id="A0A250JP35"/>
<feature type="domain" description="Protein kinase" evidence="6">
    <location>
        <begin position="1"/>
        <end position="259"/>
    </location>
</feature>
<dbReference type="SUPFAM" id="SSF56112">
    <property type="entry name" value="Protein kinase-like (PK-like)"/>
    <property type="match status" value="1"/>
</dbReference>
<dbReference type="Pfam" id="PF00069">
    <property type="entry name" value="Pkinase"/>
    <property type="match status" value="1"/>
</dbReference>
<keyword evidence="4" id="KW-0067">ATP-binding</keyword>
<dbReference type="PROSITE" id="PS00109">
    <property type="entry name" value="PROTEIN_KINASE_TYR"/>
    <property type="match status" value="1"/>
</dbReference>
<keyword evidence="3" id="KW-0418">Kinase</keyword>
<dbReference type="GO" id="GO:0004674">
    <property type="term" value="F:protein serine/threonine kinase activity"/>
    <property type="evidence" value="ECO:0007669"/>
    <property type="project" value="TreeGrafter"/>
</dbReference>
<feature type="region of interest" description="Disordered" evidence="5">
    <location>
        <begin position="359"/>
        <end position="460"/>
    </location>
</feature>
<feature type="compositionally biased region" description="Low complexity" evidence="5">
    <location>
        <begin position="379"/>
        <end position="409"/>
    </location>
</feature>
<dbReference type="PANTHER" id="PTHR43289">
    <property type="entry name" value="MITOGEN-ACTIVATED PROTEIN KINASE KINASE KINASE 20-RELATED"/>
    <property type="match status" value="1"/>
</dbReference>
<keyword evidence="8" id="KW-1185">Reference proteome</keyword>
<evidence type="ECO:0000313" key="7">
    <source>
        <dbReference type="EMBL" id="ATB44886.1"/>
    </source>
</evidence>
<dbReference type="PANTHER" id="PTHR43289:SF6">
    <property type="entry name" value="SERINE_THREONINE-PROTEIN KINASE NEKL-3"/>
    <property type="match status" value="1"/>
</dbReference>
<dbReference type="InterPro" id="IPR011009">
    <property type="entry name" value="Kinase-like_dom_sf"/>
</dbReference>
<evidence type="ECO:0000313" key="8">
    <source>
        <dbReference type="Proteomes" id="UP000217343"/>
    </source>
</evidence>
<evidence type="ECO:0000259" key="6">
    <source>
        <dbReference type="PROSITE" id="PS50011"/>
    </source>
</evidence>
<proteinExistence type="predicted"/>